<feature type="transmembrane region" description="Helical" evidence="2">
    <location>
        <begin position="279"/>
        <end position="304"/>
    </location>
</feature>
<feature type="transmembrane region" description="Helical" evidence="2">
    <location>
        <begin position="386"/>
        <end position="406"/>
    </location>
</feature>
<accession>A0A443LJH4</accession>
<feature type="transmembrane region" description="Helical" evidence="2">
    <location>
        <begin position="221"/>
        <end position="240"/>
    </location>
</feature>
<protein>
    <submittedName>
        <fullName evidence="3">DUF4153 domain-containing protein</fullName>
    </submittedName>
</protein>
<name>A0A443LJH4_9RHOB</name>
<dbReference type="AlphaFoldDB" id="A0A443LJH4"/>
<feature type="transmembrane region" description="Helical" evidence="2">
    <location>
        <begin position="353"/>
        <end position="374"/>
    </location>
</feature>
<feature type="transmembrane region" description="Helical" evidence="2">
    <location>
        <begin position="180"/>
        <end position="201"/>
    </location>
</feature>
<dbReference type="EMBL" id="SAVB01000009">
    <property type="protein sequence ID" value="RWR49347.1"/>
    <property type="molecule type" value="Genomic_DNA"/>
</dbReference>
<keyword evidence="2" id="KW-1133">Transmembrane helix</keyword>
<evidence type="ECO:0000256" key="1">
    <source>
        <dbReference type="SAM" id="MobiDB-lite"/>
    </source>
</evidence>
<evidence type="ECO:0000313" key="3">
    <source>
        <dbReference type="EMBL" id="RWR49347.1"/>
    </source>
</evidence>
<feature type="transmembrane region" description="Helical" evidence="2">
    <location>
        <begin position="316"/>
        <end position="341"/>
    </location>
</feature>
<feature type="transmembrane region" description="Helical" evidence="2">
    <location>
        <begin position="252"/>
        <end position="273"/>
    </location>
</feature>
<proteinExistence type="predicted"/>
<reference evidence="3 4" key="1">
    <citation type="submission" date="2019-01" db="EMBL/GenBank/DDBJ databases">
        <title>Sinorhodobacter populi sp. nov. isolated from the symptomatic bark tissue of Populus euramericana canker.</title>
        <authorList>
            <person name="Xu G."/>
        </authorList>
    </citation>
    <scope>NUCLEOTIDE SEQUENCE [LARGE SCALE GENOMIC DNA]</scope>
    <source>
        <strain evidence="3 4">CCTCC AB2012026</strain>
    </source>
</reference>
<comment type="caution">
    <text evidence="3">The sequence shown here is derived from an EMBL/GenBank/DDBJ whole genome shotgun (WGS) entry which is preliminary data.</text>
</comment>
<keyword evidence="4" id="KW-1185">Reference proteome</keyword>
<evidence type="ECO:0000256" key="2">
    <source>
        <dbReference type="SAM" id="Phobius"/>
    </source>
</evidence>
<organism evidence="3 4">
    <name type="scientific">Paenirhodobacter ferrireducens</name>
    <dbReference type="NCBI Taxonomy" id="1215032"/>
    <lineage>
        <taxon>Bacteria</taxon>
        <taxon>Pseudomonadati</taxon>
        <taxon>Pseudomonadota</taxon>
        <taxon>Alphaproteobacteria</taxon>
        <taxon>Rhodobacterales</taxon>
        <taxon>Rhodobacter group</taxon>
        <taxon>Paenirhodobacter</taxon>
    </lineage>
</organism>
<dbReference type="Proteomes" id="UP000286594">
    <property type="component" value="Unassembled WGS sequence"/>
</dbReference>
<dbReference type="OrthoDB" id="7402611at2"/>
<feature type="transmembrane region" description="Helical" evidence="2">
    <location>
        <begin position="140"/>
        <end position="160"/>
    </location>
</feature>
<feature type="transmembrane region" description="Helical" evidence="2">
    <location>
        <begin position="48"/>
        <end position="67"/>
    </location>
</feature>
<sequence>MSCWTPLPSCPTGSTPVRPEPCHSGLRPRAGLVSAGCRGRGDREDFMVRRVQFILLGTLAGLAFWLLSDLPLELRQSRGFLAVAVLSLSFFGGALAMLGELGLRRALLSAAAIAVPLAGLSTLKSLGFTDVGQMLDSSHVPVALAVAGLLPVPFAIAIGLGGRAGWSNYRVLFLESWNIVVRYAGAWLFVAVVWLVLWLLAALLDLVGIDALSVLLGRAPVVWILSGAVLGLALAVVTEMSDMVSPYLLLRLLRLLLPLVLLVEIVFVAVLPLRGLAHLFGQFSVVGILISTALASISLVTIAVDQDDEEAVHGPLLAWAGRGLALLLSVLAGLVIWGLVLRVREYGWTPVRVTGAALAAVIAGYALCYAGAVLSGRGWMRRIRRANVAMALATLVLAVLWLTPLISPEAISARAQLGRFAEGKIAVEQLPLWEMSHEWGLPGQRALASLRAQAAEPGQELLADWLAQLDRAENRWDFERYARPDVAGRAVALRDAITVLPEGETMPTALLNEIARVAADDWAAGCAARTPEGHPGCVLVIDDFVPAQPGREALLLRLDGVLALHETGESWSVARAVWLGAGAPAGGAAMIDSLYAAGGAPVATELRALPLGGQQLTVLP</sequence>
<keyword evidence="2" id="KW-0472">Membrane</keyword>
<feature type="transmembrane region" description="Helical" evidence="2">
    <location>
        <begin position="79"/>
        <end position="99"/>
    </location>
</feature>
<evidence type="ECO:0000313" key="4">
    <source>
        <dbReference type="Proteomes" id="UP000286594"/>
    </source>
</evidence>
<gene>
    <name evidence="3" type="ORF">EOW65_08670</name>
</gene>
<feature type="transmembrane region" description="Helical" evidence="2">
    <location>
        <begin position="106"/>
        <end position="128"/>
    </location>
</feature>
<keyword evidence="2" id="KW-0812">Transmembrane</keyword>
<feature type="region of interest" description="Disordered" evidence="1">
    <location>
        <begin position="1"/>
        <end position="22"/>
    </location>
</feature>